<dbReference type="SUPFAM" id="SSF52518">
    <property type="entry name" value="Thiamin diphosphate-binding fold (THDP-binding)"/>
    <property type="match status" value="1"/>
</dbReference>
<dbReference type="CDD" id="cd02012">
    <property type="entry name" value="TPP_TK"/>
    <property type="match status" value="1"/>
</dbReference>
<comment type="cofactor">
    <cofactor evidence="1">
        <name>thiamine diphosphate</name>
        <dbReference type="ChEBI" id="CHEBI:58937"/>
    </cofactor>
</comment>
<keyword evidence="6" id="KW-1185">Reference proteome</keyword>
<reference evidence="5 6" key="1">
    <citation type="journal article" date="2010" name="Stand. Genomic Sci.">
        <title>Complete genome sequence of Aminobacterium colombiense type strain (ALA-1).</title>
        <authorList>
            <person name="Chertkov O."/>
            <person name="Sikorski J."/>
            <person name="Brambilla E."/>
            <person name="Lapidus A."/>
            <person name="Copeland A."/>
            <person name="Glavina Del Rio T."/>
            <person name="Nolan M."/>
            <person name="Lucas S."/>
            <person name="Tice H."/>
            <person name="Cheng J.F."/>
            <person name="Han C."/>
            <person name="Detter J.C."/>
            <person name="Bruce D."/>
            <person name="Tapia R."/>
            <person name="Goodwin L."/>
            <person name="Pitluck S."/>
            <person name="Liolios K."/>
            <person name="Ivanova N."/>
            <person name="Mavromatis K."/>
            <person name="Ovchinnikova G."/>
            <person name="Pati A."/>
            <person name="Chen A."/>
            <person name="Palaniappan K."/>
            <person name="Land M."/>
            <person name="Hauser L."/>
            <person name="Chang Y.J."/>
            <person name="Jeffries C.D."/>
            <person name="Spring S."/>
            <person name="Rohde M."/>
            <person name="Goker M."/>
            <person name="Bristow J."/>
            <person name="Eisen J.A."/>
            <person name="Markowitz V."/>
            <person name="Hugenholtz P."/>
            <person name="Kyrpides N.C."/>
            <person name="Klenk H.P."/>
        </authorList>
    </citation>
    <scope>NUCLEOTIDE SEQUENCE [LARGE SCALE GENOMIC DNA]</scope>
    <source>
        <strain evidence="6">DSM 12261 / ALA-1</strain>
    </source>
</reference>
<dbReference type="Gene3D" id="3.40.50.970">
    <property type="match status" value="1"/>
</dbReference>
<keyword evidence="3" id="KW-0786">Thiamine pyrophosphate</keyword>
<feature type="domain" description="Transketolase N-terminal" evidence="4">
    <location>
        <begin position="15"/>
        <end position="250"/>
    </location>
</feature>
<evidence type="ECO:0000256" key="2">
    <source>
        <dbReference type="ARBA" id="ARBA00007131"/>
    </source>
</evidence>
<dbReference type="KEGG" id="aco:Amico_1461"/>
<dbReference type="Pfam" id="PF00456">
    <property type="entry name" value="Transketolase_N"/>
    <property type="match status" value="1"/>
</dbReference>
<evidence type="ECO:0000259" key="4">
    <source>
        <dbReference type="Pfam" id="PF00456"/>
    </source>
</evidence>
<sequence>MKKLPKEEQVLLEEAAALIRKDVVRMIGVARSGHMASSLSIVDIMAWLYWKVLKTNSENPNWEERDRLVLSKGHGCPALYSALANRGFFSRDELWNYRRLGAMLQGHPLAKRTPGIDASSGSLGMGLGVANGIALGLRLRGSQSRVFCLAGDGELQEGAIWESAMSAAHYQLDNLIMIIDRNEVQMEGIVEKILSIEPLNAKFQAFGWHVVCADGHDFSSLDYALSCGVPGKPLVIIAKTVIGKGVSFLEGQLLDRSVVITRDLVDKALGELDSGGMKL</sequence>
<dbReference type="RefSeq" id="WP_013048841.1">
    <property type="nucleotide sequence ID" value="NC_014011.1"/>
</dbReference>
<dbReference type="InterPro" id="IPR005474">
    <property type="entry name" value="Transketolase_N"/>
</dbReference>
<protein>
    <submittedName>
        <fullName evidence="5">Transketolase domain protein</fullName>
    </submittedName>
</protein>
<dbReference type="PANTHER" id="PTHR47514:SF1">
    <property type="entry name" value="TRANSKETOLASE N-TERMINAL SECTION-RELATED"/>
    <property type="match status" value="1"/>
</dbReference>
<evidence type="ECO:0000256" key="3">
    <source>
        <dbReference type="ARBA" id="ARBA00023052"/>
    </source>
</evidence>
<organism evidence="5 6">
    <name type="scientific">Aminobacterium colombiense (strain DSM 12261 / ALA-1)</name>
    <dbReference type="NCBI Taxonomy" id="572547"/>
    <lineage>
        <taxon>Bacteria</taxon>
        <taxon>Thermotogati</taxon>
        <taxon>Synergistota</taxon>
        <taxon>Synergistia</taxon>
        <taxon>Synergistales</taxon>
        <taxon>Aminobacteriaceae</taxon>
        <taxon>Aminobacterium</taxon>
    </lineage>
</organism>
<dbReference type="OrthoDB" id="8732661at2"/>
<dbReference type="eggNOG" id="COG3959">
    <property type="taxonomic scope" value="Bacteria"/>
</dbReference>
<evidence type="ECO:0000313" key="6">
    <source>
        <dbReference type="Proteomes" id="UP000002366"/>
    </source>
</evidence>
<dbReference type="HOGENOM" id="CLU_009227_4_1_0"/>
<comment type="similarity">
    <text evidence="2">Belongs to the transketolase family.</text>
</comment>
<dbReference type="EMBL" id="CP001997">
    <property type="protein sequence ID" value="ADE57578.1"/>
    <property type="molecule type" value="Genomic_DNA"/>
</dbReference>
<evidence type="ECO:0000256" key="1">
    <source>
        <dbReference type="ARBA" id="ARBA00001964"/>
    </source>
</evidence>
<name>D5EG96_AMICL</name>
<dbReference type="Proteomes" id="UP000002366">
    <property type="component" value="Chromosome"/>
</dbReference>
<dbReference type="STRING" id="572547.Amico_1461"/>
<gene>
    <name evidence="5" type="ordered locus">Amico_1461</name>
</gene>
<accession>D5EG96</accession>
<dbReference type="AlphaFoldDB" id="D5EG96"/>
<evidence type="ECO:0000313" key="5">
    <source>
        <dbReference type="EMBL" id="ADE57578.1"/>
    </source>
</evidence>
<dbReference type="PANTHER" id="PTHR47514">
    <property type="entry name" value="TRANSKETOLASE N-TERMINAL SECTION-RELATED"/>
    <property type="match status" value="1"/>
</dbReference>
<proteinExistence type="inferred from homology"/>
<dbReference type="InterPro" id="IPR029061">
    <property type="entry name" value="THDP-binding"/>
</dbReference>